<evidence type="ECO:0000256" key="4">
    <source>
        <dbReference type="ARBA" id="ARBA00022475"/>
    </source>
</evidence>
<dbReference type="PANTHER" id="PTHR33446:SF2">
    <property type="entry name" value="PROTEIN TONB"/>
    <property type="match status" value="1"/>
</dbReference>
<dbReference type="Proteomes" id="UP001216139">
    <property type="component" value="Chromosome"/>
</dbReference>
<evidence type="ECO:0000256" key="6">
    <source>
        <dbReference type="ARBA" id="ARBA00022692"/>
    </source>
</evidence>
<sequence length="142" mass="15481">MQVKMQRLIAKTLFVAGLFALQISYSRAQSTTKDTSKIYTTVEKSATFPGGVSAFGKYLGSNIRYPSEARSKNIQGRVVLSFIVETDGALTDIKAVNSADPLLSKEAVRVMSGSPLWEPGTQNGNPVRQQYYVPVSFTLPAK</sequence>
<keyword evidence="8" id="KW-1133">Transmembrane helix</keyword>
<evidence type="ECO:0000256" key="2">
    <source>
        <dbReference type="ARBA" id="ARBA00006555"/>
    </source>
</evidence>
<keyword evidence="9" id="KW-0472">Membrane</keyword>
<protein>
    <submittedName>
        <fullName evidence="12">Energy transducer TonB</fullName>
    </submittedName>
</protein>
<reference evidence="12 13" key="1">
    <citation type="submission" date="2023-02" db="EMBL/GenBank/DDBJ databases">
        <title>Genome sequence of Mucilaginibacter jinjuensis strain KACC 16571.</title>
        <authorList>
            <person name="Kim S."/>
            <person name="Heo J."/>
            <person name="Kwon S.-W."/>
        </authorList>
    </citation>
    <scope>NUCLEOTIDE SEQUENCE [LARGE SCALE GENOMIC DNA]</scope>
    <source>
        <strain evidence="12 13">KACC 16571</strain>
    </source>
</reference>
<dbReference type="PANTHER" id="PTHR33446">
    <property type="entry name" value="PROTEIN TONB-RELATED"/>
    <property type="match status" value="1"/>
</dbReference>
<comment type="subcellular location">
    <subcellularLocation>
        <location evidence="1">Cell inner membrane</location>
        <topology evidence="1">Single-pass membrane protein</topology>
        <orientation evidence="1">Periplasmic side</orientation>
    </subcellularLocation>
</comment>
<accession>A0ABY7TBF9</accession>
<dbReference type="Pfam" id="PF03544">
    <property type="entry name" value="TonB_C"/>
    <property type="match status" value="1"/>
</dbReference>
<evidence type="ECO:0000256" key="7">
    <source>
        <dbReference type="ARBA" id="ARBA00022927"/>
    </source>
</evidence>
<evidence type="ECO:0000256" key="5">
    <source>
        <dbReference type="ARBA" id="ARBA00022519"/>
    </source>
</evidence>
<gene>
    <name evidence="12" type="ORF">PQO05_01280</name>
</gene>
<dbReference type="SUPFAM" id="SSF74653">
    <property type="entry name" value="TolA/TonB C-terminal domain"/>
    <property type="match status" value="1"/>
</dbReference>
<dbReference type="InterPro" id="IPR051045">
    <property type="entry name" value="TonB-dependent_transducer"/>
</dbReference>
<feature type="chain" id="PRO_5046094288" evidence="10">
    <location>
        <begin position="29"/>
        <end position="142"/>
    </location>
</feature>
<keyword evidence="5" id="KW-0997">Cell inner membrane</keyword>
<feature type="domain" description="TonB C-terminal" evidence="11">
    <location>
        <begin position="50"/>
        <end position="142"/>
    </location>
</feature>
<keyword evidence="6" id="KW-0812">Transmembrane</keyword>
<evidence type="ECO:0000256" key="9">
    <source>
        <dbReference type="ARBA" id="ARBA00023136"/>
    </source>
</evidence>
<evidence type="ECO:0000256" key="8">
    <source>
        <dbReference type="ARBA" id="ARBA00022989"/>
    </source>
</evidence>
<dbReference type="InterPro" id="IPR006260">
    <property type="entry name" value="TonB/TolA_C"/>
</dbReference>
<evidence type="ECO:0000256" key="10">
    <source>
        <dbReference type="SAM" id="SignalP"/>
    </source>
</evidence>
<evidence type="ECO:0000256" key="1">
    <source>
        <dbReference type="ARBA" id="ARBA00004383"/>
    </source>
</evidence>
<organism evidence="12 13">
    <name type="scientific">Mucilaginibacter jinjuensis</name>
    <dbReference type="NCBI Taxonomy" id="1176721"/>
    <lineage>
        <taxon>Bacteria</taxon>
        <taxon>Pseudomonadati</taxon>
        <taxon>Bacteroidota</taxon>
        <taxon>Sphingobacteriia</taxon>
        <taxon>Sphingobacteriales</taxon>
        <taxon>Sphingobacteriaceae</taxon>
        <taxon>Mucilaginibacter</taxon>
    </lineage>
</organism>
<keyword evidence="4" id="KW-1003">Cell membrane</keyword>
<comment type="similarity">
    <text evidence="2">Belongs to the TonB family.</text>
</comment>
<evidence type="ECO:0000256" key="3">
    <source>
        <dbReference type="ARBA" id="ARBA00022448"/>
    </source>
</evidence>
<name>A0ABY7TBF9_9SPHI</name>
<dbReference type="RefSeq" id="WP_273630828.1">
    <property type="nucleotide sequence ID" value="NZ_CP117167.1"/>
</dbReference>
<dbReference type="EMBL" id="CP117167">
    <property type="protein sequence ID" value="WCT12562.1"/>
    <property type="molecule type" value="Genomic_DNA"/>
</dbReference>
<dbReference type="Gene3D" id="3.30.1150.10">
    <property type="match status" value="1"/>
</dbReference>
<evidence type="ECO:0000313" key="13">
    <source>
        <dbReference type="Proteomes" id="UP001216139"/>
    </source>
</evidence>
<keyword evidence="7" id="KW-0653">Protein transport</keyword>
<proteinExistence type="inferred from homology"/>
<keyword evidence="13" id="KW-1185">Reference proteome</keyword>
<evidence type="ECO:0000259" key="11">
    <source>
        <dbReference type="PROSITE" id="PS52015"/>
    </source>
</evidence>
<feature type="signal peptide" evidence="10">
    <location>
        <begin position="1"/>
        <end position="28"/>
    </location>
</feature>
<evidence type="ECO:0000313" key="12">
    <source>
        <dbReference type="EMBL" id="WCT12562.1"/>
    </source>
</evidence>
<dbReference type="PROSITE" id="PS52015">
    <property type="entry name" value="TONB_CTD"/>
    <property type="match status" value="1"/>
</dbReference>
<dbReference type="NCBIfam" id="TIGR01352">
    <property type="entry name" value="tonB_Cterm"/>
    <property type="match status" value="1"/>
</dbReference>
<keyword evidence="3" id="KW-0813">Transport</keyword>
<dbReference type="InterPro" id="IPR037682">
    <property type="entry name" value="TonB_C"/>
</dbReference>
<keyword evidence="10" id="KW-0732">Signal</keyword>